<keyword evidence="1" id="KW-0433">Leucine-rich repeat</keyword>
<evidence type="ECO:0000313" key="5">
    <source>
        <dbReference type="Ensembl" id="ENSCRFP00000000231.1"/>
    </source>
</evidence>
<dbReference type="InterPro" id="IPR001611">
    <property type="entry name" value="Leu-rich_rpt"/>
</dbReference>
<dbReference type="Gene3D" id="3.80.10.10">
    <property type="entry name" value="Ribonuclease Inhibitor"/>
    <property type="match status" value="1"/>
</dbReference>
<evidence type="ECO:0000256" key="1">
    <source>
        <dbReference type="ARBA" id="ARBA00022614"/>
    </source>
</evidence>
<dbReference type="Pfam" id="PF13855">
    <property type="entry name" value="LRR_8"/>
    <property type="match status" value="1"/>
</dbReference>
<organism evidence="5 6">
    <name type="scientific">Cyanoderma ruficeps</name>
    <name type="common">rufous-capped babbler</name>
    <dbReference type="NCBI Taxonomy" id="181631"/>
    <lineage>
        <taxon>Eukaryota</taxon>
        <taxon>Metazoa</taxon>
        <taxon>Chordata</taxon>
        <taxon>Craniata</taxon>
        <taxon>Vertebrata</taxon>
        <taxon>Euteleostomi</taxon>
        <taxon>Archelosauria</taxon>
        <taxon>Archosauria</taxon>
        <taxon>Dinosauria</taxon>
        <taxon>Saurischia</taxon>
        <taxon>Theropoda</taxon>
        <taxon>Coelurosauria</taxon>
        <taxon>Aves</taxon>
        <taxon>Neognathae</taxon>
        <taxon>Neoaves</taxon>
        <taxon>Telluraves</taxon>
        <taxon>Australaves</taxon>
        <taxon>Passeriformes</taxon>
        <taxon>Sylvioidea</taxon>
        <taxon>Timaliidae</taxon>
        <taxon>Cyanoderma</taxon>
    </lineage>
</organism>
<evidence type="ECO:0000256" key="3">
    <source>
        <dbReference type="SAM" id="Phobius"/>
    </source>
</evidence>
<dbReference type="InterPro" id="IPR003591">
    <property type="entry name" value="Leu-rich_rpt_typical-subtyp"/>
</dbReference>
<keyword evidence="3" id="KW-1133">Transmembrane helix</keyword>
<dbReference type="PANTHER" id="PTHR20878:SF0">
    <property type="entry name" value="LEUCINE-RICH REPEAT-CONTAINING PROTEIN 25"/>
    <property type="match status" value="1"/>
</dbReference>
<dbReference type="Ensembl" id="ENSCRFT00000000245.1">
    <property type="protein sequence ID" value="ENSCRFP00000000231.1"/>
    <property type="gene ID" value="ENSCRFG00000000214.1"/>
</dbReference>
<dbReference type="SUPFAM" id="SSF52058">
    <property type="entry name" value="L domain-like"/>
    <property type="match status" value="1"/>
</dbReference>
<reference evidence="5" key="2">
    <citation type="submission" date="2025-09" db="UniProtKB">
        <authorList>
            <consortium name="Ensembl"/>
        </authorList>
    </citation>
    <scope>IDENTIFICATION</scope>
</reference>
<keyword evidence="6" id="KW-1185">Reference proteome</keyword>
<evidence type="ECO:0000313" key="6">
    <source>
        <dbReference type="Proteomes" id="UP000694396"/>
    </source>
</evidence>
<reference evidence="5" key="1">
    <citation type="submission" date="2025-08" db="UniProtKB">
        <authorList>
            <consortium name="Ensembl"/>
        </authorList>
    </citation>
    <scope>IDENTIFICATION</scope>
</reference>
<dbReference type="InterPro" id="IPR039243">
    <property type="entry name" value="LRRC25"/>
</dbReference>
<proteinExistence type="predicted"/>
<evidence type="ECO:0000256" key="2">
    <source>
        <dbReference type="ARBA" id="ARBA00022737"/>
    </source>
</evidence>
<accession>A0A8C3NMZ1</accession>
<dbReference type="AlphaFoldDB" id="A0A8C3NMZ1"/>
<protein>
    <submittedName>
        <fullName evidence="5">Uncharacterized protein</fullName>
    </submittedName>
</protein>
<feature type="transmembrane region" description="Helical" evidence="3">
    <location>
        <begin position="182"/>
        <end position="205"/>
    </location>
</feature>
<feature type="signal peptide" evidence="4">
    <location>
        <begin position="1"/>
        <end position="20"/>
    </location>
</feature>
<dbReference type="InterPro" id="IPR032675">
    <property type="entry name" value="LRR_dom_sf"/>
</dbReference>
<dbReference type="Proteomes" id="UP000694396">
    <property type="component" value="Unplaced"/>
</dbReference>
<dbReference type="PANTHER" id="PTHR20878">
    <property type="entry name" value="LEUCINE-RICH REPEAT CONTAINING PROTEIN 25"/>
    <property type="match status" value="1"/>
</dbReference>
<feature type="chain" id="PRO_5034821561" evidence="4">
    <location>
        <begin position="21"/>
        <end position="323"/>
    </location>
</feature>
<dbReference type="SMART" id="SM00369">
    <property type="entry name" value="LRR_TYP"/>
    <property type="match status" value="2"/>
</dbReference>
<keyword evidence="3" id="KW-0472">Membrane</keyword>
<name>A0A8C3NMZ1_9PASS</name>
<keyword evidence="4" id="KW-0732">Signal</keyword>
<sequence length="323" mass="34055">MGLPAALLLLPVLLLPPASPATPAPTASPCSAFLSVAPEETDLSNRSRGCAELDWGPFQRHHRLKLRHNGIETLSPSSRLGPLMEELDLAENRLRALPDGFFANASGLRTLRLEGNPLPAVPAAAFQPSLSSLSVSCRCDVLGTVLAPCARPGIRCECYTSRQRPQNVTEFHGRECGPGAGLVAGAVAGAVAAVAVLAAAGAAAVRYRRRRTGAAVSGVGRGKQDPAGNVRQPRYISRDAGMGSADVADVTDAPDYENVFVSPGRAPAAPRGWAQGWQEQRYSPQVPVDEDYFLESSAADPGDQPIYANTLGLTEDVYIIPDQ</sequence>
<keyword evidence="2" id="KW-0677">Repeat</keyword>
<keyword evidence="3" id="KW-0812">Transmembrane</keyword>
<evidence type="ECO:0000256" key="4">
    <source>
        <dbReference type="SAM" id="SignalP"/>
    </source>
</evidence>